<dbReference type="SUPFAM" id="SSF56925">
    <property type="entry name" value="OMPA-like"/>
    <property type="match status" value="1"/>
</dbReference>
<dbReference type="HOGENOM" id="CLU_104558_0_0_6"/>
<dbReference type="Proteomes" id="UP000013165">
    <property type="component" value="Unassembled WGS sequence"/>
</dbReference>
<evidence type="ECO:0000313" key="5">
    <source>
        <dbReference type="Proteomes" id="UP000013165"/>
    </source>
</evidence>
<keyword evidence="5" id="KW-1185">Reference proteome</keyword>
<evidence type="ECO:0000256" key="1">
    <source>
        <dbReference type="ARBA" id="ARBA00022729"/>
    </source>
</evidence>
<name>N6WPS5_9GAMM</name>
<dbReference type="RefSeq" id="WP_004581292.1">
    <property type="nucleotide sequence ID" value="NZ_AP028878.1"/>
</dbReference>
<comment type="caution">
    <text evidence="4">The sequence shown here is derived from an EMBL/GenBank/DDBJ whole genome shotgun (WGS) entry which is preliminary data.</text>
</comment>
<dbReference type="PATRIC" id="fig|626887.3.peg.3349"/>
<dbReference type="STRING" id="626887.J057_16755"/>
<protein>
    <submittedName>
        <fullName evidence="4">Outer membrane beta-barrel domain-containing protein</fullName>
    </submittedName>
</protein>
<dbReference type="eggNOG" id="COG3637">
    <property type="taxonomic scope" value="Bacteria"/>
</dbReference>
<dbReference type="InterPro" id="IPR006311">
    <property type="entry name" value="TAT_signal"/>
</dbReference>
<dbReference type="Pfam" id="PF13505">
    <property type="entry name" value="OMP_b-brl"/>
    <property type="match status" value="1"/>
</dbReference>
<feature type="domain" description="Outer membrane protein beta-barrel" evidence="3">
    <location>
        <begin position="14"/>
        <end position="213"/>
    </location>
</feature>
<dbReference type="Gene3D" id="2.40.160.20">
    <property type="match status" value="1"/>
</dbReference>
<dbReference type="PROSITE" id="PS51318">
    <property type="entry name" value="TAT"/>
    <property type="match status" value="1"/>
</dbReference>
<evidence type="ECO:0000313" key="4">
    <source>
        <dbReference type="EMBL" id="ENO13067.1"/>
    </source>
</evidence>
<proteinExistence type="predicted"/>
<evidence type="ECO:0000259" key="3">
    <source>
        <dbReference type="Pfam" id="PF13505"/>
    </source>
</evidence>
<dbReference type="InterPro" id="IPR030820">
    <property type="entry name" value="OMP_myx_plus_Proteobacteria"/>
</dbReference>
<accession>N6WPS5</accession>
<dbReference type="AlphaFoldDB" id="N6WPS5"/>
<dbReference type="InterPro" id="IPR011250">
    <property type="entry name" value="OMP/PagP_B-barrel"/>
</dbReference>
<feature type="signal peptide" evidence="2">
    <location>
        <begin position="1"/>
        <end position="27"/>
    </location>
</feature>
<reference evidence="4 5" key="1">
    <citation type="journal article" date="2013" name="Genome Announc.">
        <title>Genome Sequence of the Polycyclic Aromatic Hydrocarbon-Degrading Bacterium Strain Marinobacter nanhaiticus D15-8WT.</title>
        <authorList>
            <person name="Cui Z."/>
            <person name="Gao W."/>
            <person name="Li Q."/>
            <person name="Xu G."/>
            <person name="Zheng L."/>
        </authorList>
    </citation>
    <scope>NUCLEOTIDE SEQUENCE [LARGE SCALE GENOMIC DNA]</scope>
    <source>
        <strain evidence="4 5">D15-8W</strain>
    </source>
</reference>
<dbReference type="InterPro" id="IPR027385">
    <property type="entry name" value="Beta-barrel_OMP"/>
</dbReference>
<dbReference type="NCBIfam" id="TIGR04565">
    <property type="entry name" value="OMP_myx_plus"/>
    <property type="match status" value="1"/>
</dbReference>
<evidence type="ECO:0000256" key="2">
    <source>
        <dbReference type="SAM" id="SignalP"/>
    </source>
</evidence>
<keyword evidence="1 2" id="KW-0732">Signal</keyword>
<gene>
    <name evidence="4" type="ORF">J057_16755</name>
</gene>
<organism evidence="4 5">
    <name type="scientific">Marinobacter nanhaiticus D15-8W</name>
    <dbReference type="NCBI Taxonomy" id="626887"/>
    <lineage>
        <taxon>Bacteria</taxon>
        <taxon>Pseudomonadati</taxon>
        <taxon>Pseudomonadota</taxon>
        <taxon>Gammaproteobacteria</taxon>
        <taxon>Pseudomonadales</taxon>
        <taxon>Marinobacteraceae</taxon>
        <taxon>Marinobacter</taxon>
    </lineage>
</organism>
<sequence>MESGTQRIFLKRASAVVLALAALPAWAAAEDDKPLIEPDVKPQKVDESLIDTENFEIGVFGGVLNIEDFESSAVYGARIAYNLSESFFLEANVGFAEGGETSFEKLAGNVELLTDDERDYTFYNLNFGYRVLPGEAFIGDYAFNTNFYLVAGAGATEFAGDNRFTGNVGFGYQMLLTDSFSIHVGAREHMYNIDILGEDKTAFNTELSAGLSMFF</sequence>
<dbReference type="EMBL" id="APLQ01000014">
    <property type="protein sequence ID" value="ENO13067.1"/>
    <property type="molecule type" value="Genomic_DNA"/>
</dbReference>
<dbReference type="OrthoDB" id="9150045at2"/>
<feature type="chain" id="PRO_5004127696" evidence="2">
    <location>
        <begin position="28"/>
        <end position="215"/>
    </location>
</feature>